<sequence length="75" mass="8303">MHSASSPVSPASIIMQIRFGRTLLNRRWASPAVLDHVKRRSDRRECNGDEVMRPNMGSSRATPSILPGLLKNAFG</sequence>
<evidence type="ECO:0000313" key="1">
    <source>
        <dbReference type="EMBL" id="GIY06019.1"/>
    </source>
</evidence>
<dbReference type="AlphaFoldDB" id="A0AAV4Q9D8"/>
<keyword evidence="2" id="KW-1185">Reference proteome</keyword>
<reference evidence="1 2" key="1">
    <citation type="submission" date="2021-06" db="EMBL/GenBank/DDBJ databases">
        <title>Caerostris darwini draft genome.</title>
        <authorList>
            <person name="Kono N."/>
            <person name="Arakawa K."/>
        </authorList>
    </citation>
    <scope>NUCLEOTIDE SEQUENCE [LARGE SCALE GENOMIC DNA]</scope>
</reference>
<comment type="caution">
    <text evidence="1">The sequence shown here is derived from an EMBL/GenBank/DDBJ whole genome shotgun (WGS) entry which is preliminary data.</text>
</comment>
<protein>
    <submittedName>
        <fullName evidence="1">Uncharacterized protein</fullName>
    </submittedName>
</protein>
<dbReference type="EMBL" id="BPLQ01004167">
    <property type="protein sequence ID" value="GIY06019.1"/>
    <property type="molecule type" value="Genomic_DNA"/>
</dbReference>
<proteinExistence type="predicted"/>
<name>A0AAV4Q9D8_9ARAC</name>
<gene>
    <name evidence="1" type="ORF">CDAR_520281</name>
</gene>
<evidence type="ECO:0000313" key="2">
    <source>
        <dbReference type="Proteomes" id="UP001054837"/>
    </source>
</evidence>
<dbReference type="Proteomes" id="UP001054837">
    <property type="component" value="Unassembled WGS sequence"/>
</dbReference>
<accession>A0AAV4Q9D8</accession>
<organism evidence="1 2">
    <name type="scientific">Caerostris darwini</name>
    <dbReference type="NCBI Taxonomy" id="1538125"/>
    <lineage>
        <taxon>Eukaryota</taxon>
        <taxon>Metazoa</taxon>
        <taxon>Ecdysozoa</taxon>
        <taxon>Arthropoda</taxon>
        <taxon>Chelicerata</taxon>
        <taxon>Arachnida</taxon>
        <taxon>Araneae</taxon>
        <taxon>Araneomorphae</taxon>
        <taxon>Entelegynae</taxon>
        <taxon>Araneoidea</taxon>
        <taxon>Araneidae</taxon>
        <taxon>Caerostris</taxon>
    </lineage>
</organism>